<dbReference type="EMBL" id="KE721476">
    <property type="protein sequence ID" value="ERF69013.1"/>
    <property type="molecule type" value="Genomic_DNA"/>
</dbReference>
<protein>
    <submittedName>
        <fullName evidence="1">Uncharacterized protein</fullName>
    </submittedName>
</protein>
<sequence>MAVASERIPPQPLRALRSLPNEPEVVDWSLLDQYLNIPCSTNDPDTAWTDLLDQENVELERDLFCS</sequence>
<reference evidence="2" key="1">
    <citation type="journal article" date="2014" name="BMC Genomics">
        <title>Genome characteristics reveal the impact of lichenization on lichen-forming fungus Endocarpon pusillum Hedwig (Verrucariales, Ascomycota).</title>
        <authorList>
            <person name="Wang Y.-Y."/>
            <person name="Liu B."/>
            <person name="Zhang X.-Y."/>
            <person name="Zhou Q.-M."/>
            <person name="Zhang T."/>
            <person name="Li H."/>
            <person name="Yu Y.-F."/>
            <person name="Zhang X.-L."/>
            <person name="Hao X.-Y."/>
            <person name="Wang M."/>
            <person name="Wang L."/>
            <person name="Wei J.-C."/>
        </authorList>
    </citation>
    <scope>NUCLEOTIDE SEQUENCE [LARGE SCALE GENOMIC DNA]</scope>
    <source>
        <strain evidence="2">Z07020 / HMAS-L-300199</strain>
    </source>
</reference>
<gene>
    <name evidence="1" type="ORF">EPUS_06700</name>
</gene>
<dbReference type="AlphaFoldDB" id="U1GAG7"/>
<dbReference type="RefSeq" id="XP_007805361.1">
    <property type="nucleotide sequence ID" value="XM_007807170.1"/>
</dbReference>
<accession>U1GAG7</accession>
<name>U1GAG7_ENDPU</name>
<evidence type="ECO:0000313" key="1">
    <source>
        <dbReference type="EMBL" id="ERF69013.1"/>
    </source>
</evidence>
<proteinExistence type="predicted"/>
<dbReference type="GeneID" id="19241593"/>
<organism evidence="1 2">
    <name type="scientific">Endocarpon pusillum (strain Z07020 / HMAS-L-300199)</name>
    <name type="common">Lichen-forming fungus</name>
    <dbReference type="NCBI Taxonomy" id="1263415"/>
    <lineage>
        <taxon>Eukaryota</taxon>
        <taxon>Fungi</taxon>
        <taxon>Dikarya</taxon>
        <taxon>Ascomycota</taxon>
        <taxon>Pezizomycotina</taxon>
        <taxon>Eurotiomycetes</taxon>
        <taxon>Chaetothyriomycetidae</taxon>
        <taxon>Verrucariales</taxon>
        <taxon>Verrucariaceae</taxon>
        <taxon>Endocarpon</taxon>
    </lineage>
</organism>
<dbReference type="Proteomes" id="UP000019373">
    <property type="component" value="Unassembled WGS sequence"/>
</dbReference>
<keyword evidence="2" id="KW-1185">Reference proteome</keyword>
<evidence type="ECO:0000313" key="2">
    <source>
        <dbReference type="Proteomes" id="UP000019373"/>
    </source>
</evidence>
<dbReference type="HOGENOM" id="CLU_2831189_0_0_1"/>